<sequence length="164" mass="18864">MIVVAYMGLLFSFCSLFAYLLSVNKQRVKKCFYRPIKRAACIRLNSITYSADDVIHYQIPENVDSDNEFDSEWSSDDGDREEVVYENYTIKSENNFIANTDDVVPTDVLVETEDEPNWDPTIYDANTSNVLHNIHGDGEPLDDVSIEPSIQDKKYFTYFTETVS</sequence>
<reference evidence="3" key="14">
    <citation type="journal article" date="1992" name="Virus Res.">
        <title>Sequence and analysis of the BamHI 'D' fragment of Shope fibroma virus: comparison with similar regions of related poxviruses.</title>
        <authorList>
            <person name="Strayer D.S."/>
            <person name="Jerng H.H."/>
        </authorList>
    </citation>
    <scope>NUCLEOTIDE SEQUENCE [LARGE SCALE GENOMIC DNA]</scope>
    <source>
        <strain evidence="3">Kasza</strain>
    </source>
</reference>
<reference evidence="3" key="3">
    <citation type="journal article" date="1986" name="Mol. Cell. Biol.">
        <title>DNA sequence homology between the terminal inverted repeats of Shope fibroma virus and an endogenous cellular plasmid species.</title>
        <authorList>
            <person name="Upton C."/>
            <person name="McFadden G."/>
        </authorList>
    </citation>
    <scope>NUCLEOTIDE SEQUENCE [LARGE SCALE GENOMIC DNA]</scope>
    <source>
        <strain evidence="3">Kasza</strain>
    </source>
</reference>
<dbReference type="EMBL" id="AF170722">
    <property type="protein sequence ID" value="AAF18008.1"/>
    <property type="molecule type" value="Genomic_DNA"/>
</dbReference>
<keyword evidence="1" id="KW-1133">Transmembrane helix</keyword>
<dbReference type="Proteomes" id="UP000000868">
    <property type="component" value="Segment"/>
</dbReference>
<reference evidence="3" key="17">
    <citation type="journal article" date="1994" name="Virology">
        <title>Characterization of the Shope fibroma virus DNA ligase gene.</title>
        <authorList>
            <person name="Parks R.J."/>
            <person name="Lichty B.D."/>
            <person name="Karakis C."/>
            <person name="Evans D.H."/>
        </authorList>
    </citation>
    <scope>NUCLEOTIDE SEQUENCE [LARGE SCALE GENOMIC DNA]</scope>
    <source>
        <strain evidence="3">Kasza</strain>
    </source>
</reference>
<accession>Q9Q8V3</accession>
<reference evidence="3" key="11">
    <citation type="journal article" date="1991" name="Virology">
        <title>Identification and DNA sequence of the large subunit of the capping enzyme from Shope fibroma virus.</title>
        <authorList>
            <person name="Upton C."/>
            <person name="Stuart D."/>
            <person name="McFadden G."/>
        </authorList>
    </citation>
    <scope>NUCLEOTIDE SEQUENCE [LARGE SCALE GENOMIC DNA]</scope>
    <source>
        <strain evidence="3">Kasza</strain>
    </source>
</reference>
<evidence type="ECO:0000313" key="3">
    <source>
        <dbReference type="Proteomes" id="UP000000868"/>
    </source>
</evidence>
<organismHost>
    <name type="scientific">Oryctolagus cuniculus</name>
    <name type="common">Rabbit</name>
    <dbReference type="NCBI Taxonomy" id="9986"/>
</organismHost>
<dbReference type="RefSeq" id="NP_052014.1">
    <property type="nucleotide sequence ID" value="NC_001266.1"/>
</dbReference>
<reference evidence="3" key="20">
    <citation type="journal article" date="1997" name="Virology">
        <title>The T1/35kDa family of poxvirus-secreted proteins bind chemokines and modulate leukocyte influx into virus-infected tissues.</title>
        <authorList>
            <person name="Graham K.A."/>
            <person name="Lalani A.S."/>
            <person name="Macen J.L."/>
            <person name="Ness T.L."/>
            <person name="Barry M."/>
            <person name="Liu L.Y."/>
            <person name="Lucas A."/>
            <person name="Clark-Lewis I."/>
            <person name="Moyer R.W."/>
            <person name="McFadden G."/>
        </authorList>
    </citation>
    <scope>NUCLEOTIDE SEQUENCE [LARGE SCALE GENOMIC DNA]</scope>
    <source>
        <strain evidence="3">Kasza</strain>
    </source>
</reference>
<reference evidence="3" key="15">
    <citation type="journal article" date="1993" name="Proc. Natl. Acad. Sci. U.S.A.">
        <title>Identification of a poxvirus gene encoding a uracil-DNA glycosylase.</title>
        <authorList>
            <person name="Upton C."/>
            <person name="Stuart D.T."/>
            <person name="McFadden G."/>
        </authorList>
    </citation>
    <scope>NUCLEOTIDE SEQUENCE [LARGE SCALE GENOMIC DNA]</scope>
    <source>
        <strain evidence="3">Kasza</strain>
    </source>
</reference>
<reference evidence="2 3" key="23">
    <citation type="journal article" date="1999" name="Virology">
        <title>The complete genome sequence of shope (Rabbit) fibroma virus.</title>
        <authorList>
            <person name="Willer D.O."/>
            <person name="McFadden G."/>
            <person name="Evans D.H."/>
        </authorList>
    </citation>
    <scope>NUCLEOTIDE SEQUENCE [LARGE SCALE GENOMIC DNA]</scope>
    <source>
        <strain evidence="2 3">Kasza</strain>
    </source>
</reference>
<reference evidence="3" key="21">
    <citation type="journal article" date="1999" name="J. Mol. Biol.">
        <title>Shope fibroma virus DNA topoisomerase catalyses holliday junction resolution and hairpin formation in vitro.</title>
        <authorList>
            <person name="Palaniyar N."/>
            <person name="Gerasimopoulos E."/>
            <person name="Evans D.H."/>
        </authorList>
    </citation>
    <scope>NUCLEOTIDE SEQUENCE [LARGE SCALE GENOMIC DNA]</scope>
    <source>
        <strain evidence="3">Kasza</strain>
    </source>
</reference>
<reference evidence="3" key="7">
    <citation type="journal article" date="1990" name="Virology">
        <title>Identification and DNA sequence of the Shope fibroma virus DNA topoisomerase gene.</title>
        <authorList>
            <person name="Upton C."/>
            <person name="Opgenorth A."/>
            <person name="Traktman P."/>
            <person name="McFadden G."/>
        </authorList>
    </citation>
    <scope>NUCLEOTIDE SEQUENCE [LARGE SCALE GENOMIC DNA]</scope>
    <source>
        <strain evidence="3">Kasza</strain>
    </source>
</reference>
<organism evidence="3">
    <name type="scientific">Rabbit fibroma virus (strain Kasza)</name>
    <name type="common">RFV</name>
    <name type="synonym">Shope fibroma virus (strain Kasza)</name>
    <dbReference type="NCBI Taxonomy" id="10272"/>
    <lineage>
        <taxon>Viruses</taxon>
        <taxon>Varidnaviria</taxon>
        <taxon>Bamfordvirae</taxon>
        <taxon>Nucleocytoviricota</taxon>
        <taxon>Pokkesviricetes</taxon>
        <taxon>Chitovirales</taxon>
        <taxon>Poxviridae</taxon>
        <taxon>Chordopoxvirinae</taxon>
        <taxon>Leporipoxvirus</taxon>
        <taxon>Leporipoxvirus shope</taxon>
        <taxon>Rabbit fibroma virus</taxon>
    </lineage>
</organism>
<reference evidence="3" key="5">
    <citation type="journal article" date="1987" name="Virology">
        <title>Tumorigenic poxviruses: genomic organization and DNA sequence of the telomeric region of the Shope fibroma virus genome.</title>
        <authorList>
            <person name="Upton C."/>
            <person name="DeLange A.M."/>
            <person name="McFadden G."/>
        </authorList>
    </citation>
    <scope>NUCLEOTIDE SEQUENCE [LARGE SCALE GENOMIC DNA]</scope>
    <source>
        <strain evidence="3">Kasza</strain>
    </source>
</reference>
<gene>
    <name evidence="2" type="primary">s125R</name>
</gene>
<keyword evidence="3" id="KW-1185">Reference proteome</keyword>
<dbReference type="KEGG" id="vg:1486969"/>
<evidence type="ECO:0000256" key="1">
    <source>
        <dbReference type="SAM" id="Phobius"/>
    </source>
</evidence>
<protein>
    <submittedName>
        <fullName evidence="2">Gp125R</fullName>
    </submittedName>
</protein>
<reference evidence="3" key="4">
    <citation type="journal article" date="1986" name="Virology">
        <title>Tumorigenic poxviruses: analysis of viral DNA sequences implicated in the tumorigenicity of Shope fibroma virus and malignant rabbit virus.</title>
        <authorList>
            <person name="Upton C."/>
            <person name="McFadden G."/>
        </authorList>
    </citation>
    <scope>NUCLEOTIDE SEQUENCE [LARGE SCALE GENOMIC DNA]</scope>
    <source>
        <strain evidence="3">Kasza</strain>
    </source>
</reference>
<reference evidence="3" key="9">
    <citation type="journal article" date="1990" name="Virology">
        <title>Tumorigenic poxviruses: characterization of the expression of an epidermal growth factor related gene in Shope fibroma virus.</title>
        <authorList>
            <person name="Chang W."/>
            <person name="Macaulay C."/>
            <person name="Hu S.L."/>
            <person name="Tam J.P."/>
            <person name="McFadden G."/>
        </authorList>
    </citation>
    <scope>NUCLEOTIDE SEQUENCE [LARGE SCALE GENOMIC DNA]</scope>
    <source>
        <strain evidence="3">Kasza</strain>
    </source>
</reference>
<reference evidence="3" key="10">
    <citation type="journal article" date="1991" name="Biochem. Biophys. Res. Commun.">
        <title>T2 open reading frame from the Shope fibroma virus encodes a soluble form of the TNF receptor.</title>
        <authorList>
            <person name="Smith C.A."/>
            <person name="Davis T."/>
            <person name="Wignall J.M."/>
            <person name="Din W.S."/>
            <person name="Farrah T."/>
            <person name="Upton C."/>
            <person name="McFadden G."/>
            <person name="Goodwin R.G."/>
        </authorList>
    </citation>
    <scope>NUCLEOTIDE SEQUENCE [LARGE SCALE GENOMIC DNA]</scope>
    <source>
        <strain evidence="3">Kasza</strain>
    </source>
</reference>
<reference evidence="3" key="19">
    <citation type="journal article" date="1995" name="Virology">
        <title>Species specificity of ectromelia virus and vaccinia virus interferon-gamma binding proteins.</title>
        <authorList>
            <person name="Mossman K."/>
            <person name="Upton C."/>
            <person name="Buller R.M."/>
            <person name="McFadden G."/>
        </authorList>
    </citation>
    <scope>NUCLEOTIDE SEQUENCE [LARGE SCALE GENOMIC DNA]</scope>
    <source>
        <strain evidence="3">Kasza</strain>
    </source>
</reference>
<keyword evidence="1" id="KW-0472">Membrane</keyword>
<reference evidence="3" key="13">
    <citation type="journal article" date="1992" name="J. Gen. Virol.">
        <title>Nucleotide sequence analysis of a unique near-terminal region of the tumorigenic poxvirus, Shope fibroma virus.</title>
        <authorList>
            <person name="Massung R.F."/>
            <person name="McFadden G."/>
            <person name="Moyer R.W."/>
        </authorList>
    </citation>
    <scope>NUCLEOTIDE SEQUENCE [LARGE SCALE GENOMIC DNA]</scope>
    <source>
        <strain evidence="3">Kasza</strain>
    </source>
</reference>
<reference evidence="3" key="18">
    <citation type="journal article" date="1995" name="Virology">
        <title>Myxoma virus and Shope fibroma virus encode dual-specificity tyrosine/serine phosphatases which are essential for virus viability.</title>
        <authorList>
            <person name="Mossman K."/>
            <person name="Ostergaard H."/>
            <person name="Upton C."/>
            <person name="McFadden G."/>
        </authorList>
    </citation>
    <scope>NUCLEOTIDE SEQUENCE [LARGE SCALE GENOMIC DNA]</scope>
    <source>
        <strain evidence="3">Kasza</strain>
    </source>
</reference>
<reference evidence="3" key="8">
    <citation type="journal article" date="1990" name="Virology">
        <title>The complete DNA sequence of vaccinia virus.</title>
        <authorList>
            <person name="Goebel S.J."/>
            <person name="Johnson G.P."/>
            <person name="Perkus M.E."/>
            <person name="Davis S.W."/>
            <person name="Winslow J.P."/>
            <person name="Paoletti E."/>
        </authorList>
    </citation>
    <scope>NUCLEOTIDE SEQUENCE [LARGE SCALE GENOMIC DNA]</scope>
    <source>
        <strain evidence="3">Kasza</strain>
    </source>
</reference>
<keyword evidence="1" id="KW-0812">Transmembrane</keyword>
<reference evidence="3" key="6">
    <citation type="journal article" date="1988" name="Virology">
        <title>Tumorigenic poxviruses: fine analysis of the recombination junctions in malignant rabbit fibroma virus, a recombinant between Shope fibroma virus and myxoma virus.</title>
        <authorList>
            <person name="Upton C."/>
            <person name="Macen J.L."/>
            <person name="Maranchuk R.A."/>
            <person name="DeLange A.M."/>
            <person name="McFadden G."/>
        </authorList>
    </citation>
    <scope>NUCLEOTIDE SEQUENCE [LARGE SCALE GENOMIC DNA]</scope>
    <source>
        <strain evidence="3">Kasza</strain>
    </source>
</reference>
<evidence type="ECO:0000313" key="2">
    <source>
        <dbReference type="EMBL" id="AAF18008.1"/>
    </source>
</evidence>
<reference evidence="3" key="16">
    <citation type="journal article" date="1994" name="J. Virol.">
        <title>A poxvirus protein with a RING finger motif binds zinc and localizes in virus factories.</title>
        <authorList>
            <person name="Upton C."/>
            <person name="Schiff L."/>
            <person name="Rice S.A."/>
            <person name="Dowdeswell T."/>
            <person name="Yang X."/>
            <person name="McFadden G."/>
        </authorList>
    </citation>
    <scope>NUCLEOTIDE SEQUENCE [LARGE SCALE GENOMIC DNA]</scope>
    <source>
        <strain evidence="3">Kasza</strain>
    </source>
</reference>
<reference evidence="2 3" key="12">
    <citation type="journal article" date="1991" name="Virology">
        <title>Sequence and analysis of a portion of the genomes of Shope fibroma virus and malignant rabbit fibroma virus that is important for viral replication in lymphocytes.</title>
        <authorList>
            <person name="Strayer D.S."/>
            <person name="Jerng H.H."/>
            <person name="O'Connor K."/>
        </authorList>
    </citation>
    <scope>NUCLEOTIDE SEQUENCE [LARGE SCALE GENOMIC DNA]</scope>
    <source>
        <strain evidence="2 3">Kasza</strain>
    </source>
</reference>
<feature type="transmembrane region" description="Helical" evidence="1">
    <location>
        <begin position="6"/>
        <end position="24"/>
    </location>
</feature>
<reference evidence="3" key="22">
    <citation type="journal article" date="1999" name="J. Virol.">
        <title>Myxoma virus encodes an alpha2,3-sialyltransferase that enhances virulence.</title>
        <authorList>
            <person name="Jackson R.J."/>
            <person name="Hall D.F."/>
            <person name="Kerr P.J."/>
        </authorList>
    </citation>
    <scope>NUCLEOTIDE SEQUENCE [LARGE SCALE GENOMIC DNA]</scope>
    <source>
        <strain evidence="3">Kasza</strain>
    </source>
</reference>
<reference evidence="3" key="2">
    <citation type="journal article" date="1986" name="J. Virol.">
        <title>Identification and nucleotide sequence of the thymidine kinase gene of Shope fibroma virus.</title>
        <authorList>
            <person name="Upton C."/>
            <person name="McFadden G."/>
        </authorList>
    </citation>
    <scope>NUCLEOTIDE SEQUENCE [LARGE SCALE GENOMIC DNA]</scope>
    <source>
        <strain evidence="3">Kasza</strain>
    </source>
</reference>
<proteinExistence type="predicted"/>
<reference evidence="2 3" key="1">
    <citation type="journal article" date="1984" name="J. Virol.">
        <title>Tumorigenic poxviruses: construction of the composite physical map of the Shope fibroma virus genome.</title>
        <authorList>
            <person name="Delange A.M."/>
            <person name="Macaulay C."/>
            <person name="Block W."/>
            <person name="Mueller T."/>
            <person name="McFadden G."/>
        </authorList>
    </citation>
    <scope>NUCLEOTIDE SEQUENCE [LARGE SCALE GENOMIC DNA]</scope>
    <source>
        <strain evidence="2 3">Kasza</strain>
    </source>
</reference>
<name>Q9Q8V3_RFVKA</name>